<evidence type="ECO:0000313" key="2">
    <source>
        <dbReference type="EMBL" id="CCQ45918.1"/>
    </source>
</evidence>
<sequence length="395" mass="41469">MYGDVPPGSVKGRQHFRARLQQIPAATALAAAIAGISSCTGPEQPPTNGGPPISVEVNQSREQYGKQAILLQLTNTTVGPLAVEEARLSTPLFRGELLWRPAARAVQLPPGQPKSLPVQLPAPECADVSASAAGASVSVLFTGPGPSSAQELTLGAGDPFDVLGRNNAELCLAAGAAAVADVALDSSLEVAPDSRTAVVRLVVTPKARVEGEAKSLVLDHIQGTTLLAEVPGHPWPKGISIEQGGPPAEWRLWIRPARCDPHAVAEDKVGTLLPLNVQADGREGQLKIAADAVLRGQLYDFVTRACATGQETTSAEVNKRSTWKSSQLLNTRAAARMLSKCDNRPEGGLWSSGVPPKRDIPISMPSPAADPGFNRFPAGRDGGTTFPRPHERPWG</sequence>
<accession>A0A024H1Q0</accession>
<comment type="caution">
    <text evidence="2">The sequence shown here is derived from an EMBL/GenBank/DDBJ whole genome shotgun (WGS) entry which is preliminary data.</text>
</comment>
<keyword evidence="3" id="KW-1185">Reference proteome</keyword>
<dbReference type="Proteomes" id="UP000035722">
    <property type="component" value="Unassembled WGS sequence"/>
</dbReference>
<dbReference type="STRING" id="861266.ARTSIC4J27_1878"/>
<reference evidence="3" key="1">
    <citation type="journal article" date="2014" name="Genome Announc.">
        <title>Genome Sequence of Arthrobacter siccitolerans 4J27, a Xeroprotectant-Producing Desiccation-Tolerant Microorganism.</title>
        <authorList>
            <person name="Manzanera M."/>
            <person name="Santa-Cruz-Calvo L."/>
            <person name="Vilchez J.I."/>
            <person name="Garcia-Fontana C."/>
            <person name="Silva-Castro G.A."/>
            <person name="Calvo C."/>
            <person name="Gonzalez-Lopez J."/>
        </authorList>
    </citation>
    <scope>NUCLEOTIDE SEQUENCE [LARGE SCALE GENOMIC DNA]</scope>
    <source>
        <strain evidence="3">4J27</strain>
    </source>
</reference>
<dbReference type="EMBL" id="CAQI01000041">
    <property type="protein sequence ID" value="CCQ45918.1"/>
    <property type="molecule type" value="Genomic_DNA"/>
</dbReference>
<feature type="region of interest" description="Disordered" evidence="1">
    <location>
        <begin position="344"/>
        <end position="395"/>
    </location>
</feature>
<name>A0A024H1Q0_9MICC</name>
<proteinExistence type="predicted"/>
<organism evidence="2 3">
    <name type="scientific">Pseudarthrobacter siccitolerans</name>
    <dbReference type="NCBI Taxonomy" id="861266"/>
    <lineage>
        <taxon>Bacteria</taxon>
        <taxon>Bacillati</taxon>
        <taxon>Actinomycetota</taxon>
        <taxon>Actinomycetes</taxon>
        <taxon>Micrococcales</taxon>
        <taxon>Micrococcaceae</taxon>
        <taxon>Pseudarthrobacter</taxon>
    </lineage>
</organism>
<protein>
    <submittedName>
        <fullName evidence="2">Uncharacterized domain protein</fullName>
    </submittedName>
</protein>
<evidence type="ECO:0000256" key="1">
    <source>
        <dbReference type="SAM" id="MobiDB-lite"/>
    </source>
</evidence>
<gene>
    <name evidence="2" type="ORF">ARTSIC4J27_1878</name>
</gene>
<dbReference type="AlphaFoldDB" id="A0A024H1Q0"/>
<evidence type="ECO:0000313" key="3">
    <source>
        <dbReference type="Proteomes" id="UP000035722"/>
    </source>
</evidence>